<reference evidence="2 3" key="1">
    <citation type="journal article" date="2014" name="BMC Genomics">
        <title>The genome of the intracellular bacterium of the coastal bivalve, Solemya velum: a blueprint for thriving in and out of symbiosis.</title>
        <authorList>
            <person name="Dmytrenko O."/>
            <person name="Russell S.L."/>
            <person name="Loo W.T."/>
            <person name="Fontanez K.M."/>
            <person name="Liao L."/>
            <person name="Roeselers G."/>
            <person name="Sharma R."/>
            <person name="Stewart F.J."/>
            <person name="Newton I.L."/>
            <person name="Woyke T."/>
            <person name="Wu D."/>
            <person name="Lang J.M."/>
            <person name="Eisen J.A."/>
            <person name="Cavanaugh C.M."/>
        </authorList>
    </citation>
    <scope>NUCLEOTIDE SEQUENCE [LARGE SCALE GENOMIC DNA]</scope>
    <source>
        <strain evidence="2 3">WH</strain>
    </source>
</reference>
<dbReference type="InterPro" id="IPR001466">
    <property type="entry name" value="Beta-lactam-related"/>
</dbReference>
<gene>
    <name evidence="2" type="ORF">JV46_24970</name>
</gene>
<dbReference type="Gene3D" id="3.40.710.10">
    <property type="entry name" value="DD-peptidase/beta-lactamase superfamily"/>
    <property type="match status" value="1"/>
</dbReference>
<name>A0A0B0H2H8_SOVGS</name>
<dbReference type="InterPro" id="IPR012338">
    <property type="entry name" value="Beta-lactam/transpept-like"/>
</dbReference>
<dbReference type="AlphaFoldDB" id="A0A0B0H2H8"/>
<feature type="domain" description="Beta-lactamase-related" evidence="1">
    <location>
        <begin position="12"/>
        <end position="340"/>
    </location>
</feature>
<dbReference type="InterPro" id="IPR050491">
    <property type="entry name" value="AmpC-like"/>
</dbReference>
<dbReference type="Proteomes" id="UP000030856">
    <property type="component" value="Unassembled WGS sequence"/>
</dbReference>
<evidence type="ECO:0000313" key="2">
    <source>
        <dbReference type="EMBL" id="KHF24383.1"/>
    </source>
</evidence>
<dbReference type="PANTHER" id="PTHR46825">
    <property type="entry name" value="D-ALANYL-D-ALANINE-CARBOXYPEPTIDASE/ENDOPEPTIDASE AMPH"/>
    <property type="match status" value="1"/>
</dbReference>
<sequence>MSSDETTRFYLDRLVQDAKVPGIQYLAVGPNQTVFNYAGGWADIKGRRPLHSSTTLSAYSVSKTITAVAVLQLAETQNVMLDKPIDDYLEFQPYGPDVTVRQLLSHSSGIPNPIPLRWVHKVATHDTFDERSELTRILLKHPKLSSFPGTKYIYSNIGYWLLGQIVEHVSGKLFSSYVTDHIFHPLGILPQELGYKITDDGNHAKGYLEMYSLMNFTKRFLIDTELIGAYEGKWLHIKNHYANGPAFGGLIGNATGLGKFLKDQLRPHSVLFNDSTRQLFYASQCNKRGASIPMTLGWHIGMVGSTRFFYKEGLGGGFHAMMRIYPGSEIATIVMTNATSFDVGKFLDMVDPKYL</sequence>
<evidence type="ECO:0000313" key="3">
    <source>
        <dbReference type="Proteomes" id="UP000030856"/>
    </source>
</evidence>
<keyword evidence="3" id="KW-1185">Reference proteome</keyword>
<dbReference type="eggNOG" id="COG1680">
    <property type="taxonomic scope" value="Bacteria"/>
</dbReference>
<comment type="caution">
    <text evidence="2">The sequence shown here is derived from an EMBL/GenBank/DDBJ whole genome shotgun (WGS) entry which is preliminary data.</text>
</comment>
<accession>A0A0B0H2H8</accession>
<dbReference type="PANTHER" id="PTHR46825:SF9">
    <property type="entry name" value="BETA-LACTAMASE-RELATED DOMAIN-CONTAINING PROTEIN"/>
    <property type="match status" value="1"/>
</dbReference>
<protein>
    <submittedName>
        <fullName evidence="2">Beta-lactamase class C-like protein</fullName>
    </submittedName>
</protein>
<dbReference type="Pfam" id="PF00144">
    <property type="entry name" value="Beta-lactamase"/>
    <property type="match status" value="1"/>
</dbReference>
<dbReference type="RefSeq" id="WP_052132324.1">
    <property type="nucleotide sequence ID" value="NZ_JRAA01000003.1"/>
</dbReference>
<dbReference type="EMBL" id="JRAA01000003">
    <property type="protein sequence ID" value="KHF24383.1"/>
    <property type="molecule type" value="Genomic_DNA"/>
</dbReference>
<dbReference type="SUPFAM" id="SSF56601">
    <property type="entry name" value="beta-lactamase/transpeptidase-like"/>
    <property type="match status" value="1"/>
</dbReference>
<dbReference type="STRING" id="2340.JV46_24970"/>
<evidence type="ECO:0000259" key="1">
    <source>
        <dbReference type="Pfam" id="PF00144"/>
    </source>
</evidence>
<dbReference type="OrthoDB" id="9799367at2"/>
<proteinExistence type="predicted"/>
<organism evidence="2 3">
    <name type="scientific">Solemya velum gill symbiont</name>
    <dbReference type="NCBI Taxonomy" id="2340"/>
    <lineage>
        <taxon>Bacteria</taxon>
        <taxon>Pseudomonadati</taxon>
        <taxon>Pseudomonadota</taxon>
        <taxon>Gammaproteobacteria</taxon>
        <taxon>sulfur-oxidizing symbionts</taxon>
    </lineage>
</organism>